<evidence type="ECO:0000313" key="22">
    <source>
        <dbReference type="Proteomes" id="UP000218377"/>
    </source>
</evidence>
<dbReference type="InterPro" id="IPR017568">
    <property type="entry name" value="3-oxoacyl-ACP_synth-2"/>
</dbReference>
<dbReference type="PANTHER" id="PTHR11712">
    <property type="entry name" value="POLYKETIDE SYNTHASE-RELATED"/>
    <property type="match status" value="1"/>
</dbReference>
<dbReference type="EC" id="2.3.1.179" evidence="3 14"/>
<dbReference type="EMBL" id="NRGX01000001">
    <property type="protein sequence ID" value="PCC19923.1"/>
    <property type="molecule type" value="Genomic_DNA"/>
</dbReference>
<dbReference type="EMBL" id="FXYZ01000014">
    <property type="protein sequence ID" value="SMX94574.1"/>
    <property type="molecule type" value="Genomic_DNA"/>
</dbReference>
<evidence type="ECO:0000256" key="7">
    <source>
        <dbReference type="ARBA" id="ARBA00022832"/>
    </source>
</evidence>
<name>A0A2A3X8A9_BREAU</name>
<comment type="pathway">
    <text evidence="1 14">Lipid metabolism; fatty acid biosynthesis.</text>
</comment>
<evidence type="ECO:0000256" key="13">
    <source>
        <dbReference type="ARBA" id="ARBA00047659"/>
    </source>
</evidence>
<dbReference type="InterPro" id="IPR014030">
    <property type="entry name" value="Ketoacyl_synth_N"/>
</dbReference>
<evidence type="ECO:0000256" key="2">
    <source>
        <dbReference type="ARBA" id="ARBA00008467"/>
    </source>
</evidence>
<accession>A0A2H1K4S4</accession>
<dbReference type="GeneID" id="60906271"/>
<evidence type="ECO:0000256" key="1">
    <source>
        <dbReference type="ARBA" id="ARBA00005194"/>
    </source>
</evidence>
<evidence type="ECO:0000256" key="5">
    <source>
        <dbReference type="ARBA" id="ARBA00022516"/>
    </source>
</evidence>
<evidence type="ECO:0000313" key="20">
    <source>
        <dbReference type="EMBL" id="SMX94574.1"/>
    </source>
</evidence>
<proteinExistence type="inferred from homology"/>
<reference evidence="21 22" key="1">
    <citation type="journal article" date="2017" name="Elife">
        <title>Extensive horizontal gene transfer in cheese-associated bacteria.</title>
        <authorList>
            <person name="Bonham K.S."/>
            <person name="Wolfe B.E."/>
            <person name="Dutton R.J."/>
        </authorList>
    </citation>
    <scope>NUCLEOTIDE SEQUENCE [LARGE SCALE GENOMIC DNA]</scope>
    <source>
        <strain evidence="19 21">738_8</strain>
        <strain evidence="18 22">JB5</strain>
    </source>
</reference>
<evidence type="ECO:0000256" key="16">
    <source>
        <dbReference type="RuleBase" id="RU003694"/>
    </source>
</evidence>
<comment type="catalytic activity">
    <reaction evidence="12 14">
        <text>(9Z)-hexadecenoyl-[ACP] + malonyl-[ACP] + H(+) = 3-oxo-(11Z)-octadecenoyl-[ACP] + holo-[ACP] + CO2</text>
        <dbReference type="Rhea" id="RHEA:55040"/>
        <dbReference type="Rhea" id="RHEA-COMP:9623"/>
        <dbReference type="Rhea" id="RHEA-COMP:9685"/>
        <dbReference type="Rhea" id="RHEA-COMP:10800"/>
        <dbReference type="Rhea" id="RHEA-COMP:14074"/>
        <dbReference type="ChEBI" id="CHEBI:15378"/>
        <dbReference type="ChEBI" id="CHEBI:16526"/>
        <dbReference type="ChEBI" id="CHEBI:64479"/>
        <dbReference type="ChEBI" id="CHEBI:78449"/>
        <dbReference type="ChEBI" id="CHEBI:83989"/>
        <dbReference type="ChEBI" id="CHEBI:138538"/>
        <dbReference type="EC" id="2.3.1.179"/>
    </reaction>
</comment>
<evidence type="ECO:0000259" key="17">
    <source>
        <dbReference type="PROSITE" id="PS52004"/>
    </source>
</evidence>
<evidence type="ECO:0000256" key="4">
    <source>
        <dbReference type="ARBA" id="ARBA00014657"/>
    </source>
</evidence>
<dbReference type="Proteomes" id="UP000218377">
    <property type="component" value="Unassembled WGS sequence"/>
</dbReference>
<evidence type="ECO:0000313" key="18">
    <source>
        <dbReference type="EMBL" id="PCC19923.1"/>
    </source>
</evidence>
<keyword evidence="7" id="KW-0276">Fatty acid metabolism</keyword>
<evidence type="ECO:0000256" key="9">
    <source>
        <dbReference type="ARBA" id="ARBA00023160"/>
    </source>
</evidence>
<evidence type="ECO:0000256" key="3">
    <source>
        <dbReference type="ARBA" id="ARBA00012356"/>
    </source>
</evidence>
<dbReference type="SUPFAM" id="SSF53901">
    <property type="entry name" value="Thiolase-like"/>
    <property type="match status" value="2"/>
</dbReference>
<dbReference type="InterPro" id="IPR014031">
    <property type="entry name" value="Ketoacyl_synth_C"/>
</dbReference>
<keyword evidence="10 14" id="KW-0012">Acyltransferase</keyword>
<protein>
    <recommendedName>
        <fullName evidence="4 14">3-oxoacyl-[acyl-carrier-protein] synthase 2</fullName>
        <ecNumber evidence="3 14">2.3.1.179</ecNumber>
    </recommendedName>
</protein>
<evidence type="ECO:0000256" key="14">
    <source>
        <dbReference type="PIRNR" id="PIRNR000447"/>
    </source>
</evidence>
<evidence type="ECO:0000256" key="11">
    <source>
        <dbReference type="ARBA" id="ARBA00024006"/>
    </source>
</evidence>
<evidence type="ECO:0000256" key="6">
    <source>
        <dbReference type="ARBA" id="ARBA00022679"/>
    </source>
</evidence>
<dbReference type="InterPro" id="IPR020841">
    <property type="entry name" value="PKS_Beta-ketoAc_synthase_dom"/>
</dbReference>
<dbReference type="PANTHER" id="PTHR11712:SF336">
    <property type="entry name" value="3-OXOACYL-[ACYL-CARRIER-PROTEIN] SYNTHASE, MITOCHONDRIAL"/>
    <property type="match status" value="1"/>
</dbReference>
<evidence type="ECO:0000256" key="15">
    <source>
        <dbReference type="PIRSR" id="PIRSR000447-1"/>
    </source>
</evidence>
<organism evidence="18 22">
    <name type="scientific">Brevibacterium aurantiacum</name>
    <dbReference type="NCBI Taxonomy" id="273384"/>
    <lineage>
        <taxon>Bacteria</taxon>
        <taxon>Bacillati</taxon>
        <taxon>Actinomycetota</taxon>
        <taxon>Actinomycetes</taxon>
        <taxon>Micrococcales</taxon>
        <taxon>Brevibacteriaceae</taxon>
        <taxon>Brevibacterium</taxon>
    </lineage>
</organism>
<reference evidence="20 23" key="2">
    <citation type="submission" date="2017-03" db="EMBL/GenBank/DDBJ databases">
        <authorList>
            <person name="Afonso C.L."/>
            <person name="Miller P.J."/>
            <person name="Scott M.A."/>
            <person name="Spackman E."/>
            <person name="Goraichik I."/>
            <person name="Dimitrov K.M."/>
            <person name="Suarez D.L."/>
            <person name="Swayne D.E."/>
        </authorList>
    </citation>
    <scope>NUCLEOTIDE SEQUENCE [LARGE SCALE GENOMIC DNA]</scope>
    <source>
        <strain evidence="20">6</strain>
        <strain evidence="23">6(3)</strain>
    </source>
</reference>
<feature type="domain" description="Ketosynthase family 3 (KS3)" evidence="17">
    <location>
        <begin position="2"/>
        <end position="413"/>
    </location>
</feature>
<dbReference type="InterPro" id="IPR016039">
    <property type="entry name" value="Thiolase-like"/>
</dbReference>
<dbReference type="NCBIfam" id="NF005589">
    <property type="entry name" value="PRK07314.1"/>
    <property type="match status" value="1"/>
</dbReference>
<keyword evidence="8" id="KW-0443">Lipid metabolism</keyword>
<evidence type="ECO:0000256" key="8">
    <source>
        <dbReference type="ARBA" id="ARBA00023098"/>
    </source>
</evidence>
<dbReference type="GO" id="GO:0006633">
    <property type="term" value="P:fatty acid biosynthetic process"/>
    <property type="evidence" value="ECO:0007669"/>
    <property type="project" value="UniProtKB-UniPathway"/>
</dbReference>
<keyword evidence="9 14" id="KW-0275">Fatty acid biosynthesis</keyword>
<dbReference type="EMBL" id="NRHA01000003">
    <property type="protein sequence ID" value="PCC55265.1"/>
    <property type="molecule type" value="Genomic_DNA"/>
</dbReference>
<dbReference type="Proteomes" id="UP000217881">
    <property type="component" value="Unassembled WGS sequence"/>
</dbReference>
<comment type="function">
    <text evidence="11 14">Involved in the type II fatty acid elongation cycle. Catalyzes the elongation of a wide range of acyl-ACP by the addition of two carbons from malonyl-ACP to an acyl acceptor. Can efficiently catalyze the conversion of palmitoleoyl-ACP (cis-hexadec-9-enoyl-ACP) to cis-vaccenoyl-ACP (cis-octadec-11-enoyl-ACP), an essential step in the thermal regulation of fatty acid composition.</text>
</comment>
<comment type="similarity">
    <text evidence="2 14 16">Belongs to the thiolase-like superfamily. Beta-ketoacyl-ACP synthases family.</text>
</comment>
<dbReference type="Pfam" id="PF00109">
    <property type="entry name" value="ketoacyl-synt"/>
    <property type="match status" value="1"/>
</dbReference>
<keyword evidence="6 14" id="KW-0808">Transferase</keyword>
<evidence type="ECO:0000313" key="21">
    <source>
        <dbReference type="Proteomes" id="UP000217881"/>
    </source>
</evidence>
<dbReference type="GO" id="GO:0004315">
    <property type="term" value="F:3-oxoacyl-[acyl-carrier-protein] synthase activity"/>
    <property type="evidence" value="ECO:0007669"/>
    <property type="project" value="UniProtKB-EC"/>
</dbReference>
<evidence type="ECO:0000313" key="23">
    <source>
        <dbReference type="Proteomes" id="UP000234327"/>
    </source>
</evidence>
<dbReference type="PIRSF" id="PIRSF000447">
    <property type="entry name" value="KAS_II"/>
    <property type="match status" value="1"/>
</dbReference>
<dbReference type="Pfam" id="PF02801">
    <property type="entry name" value="Ketoacyl-synt_C"/>
    <property type="match status" value="1"/>
</dbReference>
<dbReference type="UniPathway" id="UPA00094"/>
<dbReference type="GO" id="GO:0005829">
    <property type="term" value="C:cytosol"/>
    <property type="evidence" value="ECO:0007669"/>
    <property type="project" value="TreeGrafter"/>
</dbReference>
<dbReference type="RefSeq" id="WP_096145538.1">
    <property type="nucleotide sequence ID" value="NZ_CP025331.1"/>
</dbReference>
<accession>A0A2A3X8A9</accession>
<dbReference type="SMART" id="SM00825">
    <property type="entry name" value="PKS_KS"/>
    <property type="match status" value="1"/>
</dbReference>
<comment type="catalytic activity">
    <reaction evidence="13 14">
        <text>a fatty acyl-[ACP] + malonyl-[ACP] + H(+) = a 3-oxoacyl-[ACP] + holo-[ACP] + CO2</text>
        <dbReference type="Rhea" id="RHEA:22836"/>
        <dbReference type="Rhea" id="RHEA-COMP:9623"/>
        <dbReference type="Rhea" id="RHEA-COMP:9685"/>
        <dbReference type="Rhea" id="RHEA-COMP:9916"/>
        <dbReference type="Rhea" id="RHEA-COMP:14125"/>
        <dbReference type="ChEBI" id="CHEBI:15378"/>
        <dbReference type="ChEBI" id="CHEBI:16526"/>
        <dbReference type="ChEBI" id="CHEBI:64479"/>
        <dbReference type="ChEBI" id="CHEBI:78449"/>
        <dbReference type="ChEBI" id="CHEBI:78776"/>
        <dbReference type="ChEBI" id="CHEBI:138651"/>
    </reaction>
</comment>
<feature type="active site" description="For beta-ketoacyl synthase activity" evidence="15">
    <location>
        <position position="163"/>
    </location>
</feature>
<sequence>MTPKVVVTGIGAVTPLGATADATWQAILAGKSGVHTMDNDWSEKYGLAVDFAAQVDPQVVPENLKRVQAKRLDPSSQFALISAREAMADAGLEETDPDRTAVSWATGIGGVWTLLDAWDTLQEEGPRRVMPLTVPMLMPNGPAAAIGMEFKARAGVQTMVSACASSTESLGHAYDVVASGHADIVIAGGSEAAIHPITIASFNSMQALSRRTDSPETASRPYDIGRDGFVMGEGAGTLILETEEHAKARGAKIYAEVSSWGISNDAYHITGGEPGGQYALRAMQSALDNADLSPADVKHVNAHATSTPVGDIPESLAISQLLGSHVGDALVSATKSMTGHLLGGTGAVESILTVKALETRTAPPTINIEEVDPDVVGINIVRDNPAELPAGDIAAITNSFGFGGHNAVVAFKSV</sequence>
<evidence type="ECO:0000313" key="19">
    <source>
        <dbReference type="EMBL" id="PCC55265.1"/>
    </source>
</evidence>
<keyword evidence="5 14" id="KW-0444">Lipid biosynthesis</keyword>
<dbReference type="Gene3D" id="3.40.47.10">
    <property type="match status" value="2"/>
</dbReference>
<dbReference type="FunFam" id="3.40.47.10:FF:000018">
    <property type="entry name" value="3-oxoacyl-[acyl-carrier-protein] synthase 2"/>
    <property type="match status" value="1"/>
</dbReference>
<dbReference type="InterPro" id="IPR000794">
    <property type="entry name" value="Beta-ketoacyl_synthase"/>
</dbReference>
<dbReference type="AlphaFoldDB" id="A0A2A3X8A9"/>
<dbReference type="Proteomes" id="UP000234327">
    <property type="component" value="Unassembled WGS sequence"/>
</dbReference>
<evidence type="ECO:0000256" key="10">
    <source>
        <dbReference type="ARBA" id="ARBA00023315"/>
    </source>
</evidence>
<dbReference type="CDD" id="cd00834">
    <property type="entry name" value="KAS_I_II"/>
    <property type="match status" value="1"/>
</dbReference>
<gene>
    <name evidence="20" type="ORF">BAURA63_02943</name>
    <name evidence="19" type="ORF">CIK59_00370</name>
    <name evidence="18" type="ORF">CIK79_17490</name>
</gene>
<dbReference type="PROSITE" id="PS52004">
    <property type="entry name" value="KS3_2"/>
    <property type="match status" value="1"/>
</dbReference>
<evidence type="ECO:0000256" key="12">
    <source>
        <dbReference type="ARBA" id="ARBA00047318"/>
    </source>
</evidence>